<organism evidence="1 2">
    <name type="scientific">Alistipes putredinis</name>
    <dbReference type="NCBI Taxonomy" id="28117"/>
    <lineage>
        <taxon>Bacteria</taxon>
        <taxon>Pseudomonadati</taxon>
        <taxon>Bacteroidota</taxon>
        <taxon>Bacteroidia</taxon>
        <taxon>Bacteroidales</taxon>
        <taxon>Rikenellaceae</taxon>
        <taxon>Alistipes</taxon>
    </lineage>
</organism>
<name>A0A1Q6F3N2_9BACT</name>
<accession>A0A1Q6F3N2</accession>
<dbReference type="Proteomes" id="UP000187417">
    <property type="component" value="Unassembled WGS sequence"/>
</dbReference>
<proteinExistence type="predicted"/>
<evidence type="ECO:0000313" key="2">
    <source>
        <dbReference type="Proteomes" id="UP000187417"/>
    </source>
</evidence>
<reference evidence="1 2" key="1">
    <citation type="journal article" date="2016" name="Nat. Biotechnol.">
        <title>Measurement of bacterial replication rates in microbial communities.</title>
        <authorList>
            <person name="Brown C.T."/>
            <person name="Olm M.R."/>
            <person name="Thomas B.C."/>
            <person name="Banfield J.F."/>
        </authorList>
    </citation>
    <scope>NUCLEOTIDE SEQUENCE [LARGE SCALE GENOMIC DNA]</scope>
    <source>
        <strain evidence="1">CAG:67_53_122</strain>
    </source>
</reference>
<gene>
    <name evidence="1" type="ORF">BHV66_09075</name>
</gene>
<dbReference type="EMBL" id="MNQH01000035">
    <property type="protein sequence ID" value="OKY93505.1"/>
    <property type="molecule type" value="Genomic_DNA"/>
</dbReference>
<sequence>MIRFPYILQRWNHNTDEWQTVSRCNARYDGKARFIESPNGKVIEYTYEVVMPQNVLPLEENEEVRILDRCGKNIFDHRLGAPIGSTLEDSVSYPVQGFYKSGQRYEYTKIWL</sequence>
<dbReference type="AlphaFoldDB" id="A0A1Q6F3N2"/>
<comment type="caution">
    <text evidence="1">The sequence shown here is derived from an EMBL/GenBank/DDBJ whole genome shotgun (WGS) entry which is preliminary data.</text>
</comment>
<protein>
    <submittedName>
        <fullName evidence="1">Uncharacterized protein</fullName>
    </submittedName>
</protein>
<evidence type="ECO:0000313" key="1">
    <source>
        <dbReference type="EMBL" id="OKY93505.1"/>
    </source>
</evidence>
<dbReference type="STRING" id="28117.BHV66_09075"/>